<reference evidence="1 2" key="1">
    <citation type="submission" date="2017-04" db="EMBL/GenBank/DDBJ databases">
        <title>Unexpected and diverse lifestyles within the genus Limnohabitans.</title>
        <authorList>
            <person name="Kasalicky V."/>
            <person name="Mehrshad M."/>
            <person name="Andrei S.-A."/>
            <person name="Salcher M."/>
            <person name="Kratochvilova H."/>
            <person name="Simek K."/>
            <person name="Ghai R."/>
        </authorList>
    </citation>
    <scope>NUCLEOTIDE SEQUENCE [LARGE SCALE GENOMIC DNA]</scope>
    <source>
        <strain evidence="1 2">MWH-C5</strain>
    </source>
</reference>
<organism evidence="1 2">
    <name type="scientific">Limnohabitans curvus</name>
    <dbReference type="NCBI Taxonomy" id="323423"/>
    <lineage>
        <taxon>Bacteria</taxon>
        <taxon>Pseudomonadati</taxon>
        <taxon>Pseudomonadota</taxon>
        <taxon>Betaproteobacteria</taxon>
        <taxon>Burkholderiales</taxon>
        <taxon>Comamonadaceae</taxon>
        <taxon>Limnohabitans</taxon>
    </lineage>
</organism>
<name>A0A315EPI8_9BURK</name>
<protein>
    <recommendedName>
        <fullName evidence="3">ABM domain-containing protein</fullName>
    </recommendedName>
</protein>
<proteinExistence type="predicted"/>
<evidence type="ECO:0008006" key="3">
    <source>
        <dbReference type="Google" id="ProtNLM"/>
    </source>
</evidence>
<dbReference type="RefSeq" id="WP_108401723.1">
    <property type="nucleotide sequence ID" value="NZ_NESP01000001.1"/>
</dbReference>
<sequence>MHTHTCNALLLKCAAACPPDAAMRWHASATWPAQLQTSLDSAFTPHAENGLPMLHVYVRFSEAADMSHAGCVALEKAWQAQTGHAAQISRLQEVMHLEAPHTPSALDAHYVVETDPEAGWEDEIFKWYDQEHLPGLARVPGCLVARRYLNLDHSPRSFACYDLLNPAVLTSAPWLAVRGTAWSDICRPHFTNTLRTLFENKEPTHHD</sequence>
<dbReference type="Proteomes" id="UP000251341">
    <property type="component" value="Unassembled WGS sequence"/>
</dbReference>
<keyword evidence="2" id="KW-1185">Reference proteome</keyword>
<evidence type="ECO:0000313" key="1">
    <source>
        <dbReference type="EMBL" id="PUE58748.1"/>
    </source>
</evidence>
<accession>A0A315EPI8</accession>
<dbReference type="AlphaFoldDB" id="A0A315EPI8"/>
<gene>
    <name evidence="1" type="ORF">B9Z44_03545</name>
</gene>
<dbReference type="EMBL" id="NESP01000001">
    <property type="protein sequence ID" value="PUE58748.1"/>
    <property type="molecule type" value="Genomic_DNA"/>
</dbReference>
<comment type="caution">
    <text evidence="1">The sequence shown here is derived from an EMBL/GenBank/DDBJ whole genome shotgun (WGS) entry which is preliminary data.</text>
</comment>
<evidence type="ECO:0000313" key="2">
    <source>
        <dbReference type="Proteomes" id="UP000251341"/>
    </source>
</evidence>